<dbReference type="Gene3D" id="2.130.10.10">
    <property type="entry name" value="YVTN repeat-like/Quinoprotein amine dehydrogenase"/>
    <property type="match status" value="1"/>
</dbReference>
<dbReference type="SUPFAM" id="SSF63825">
    <property type="entry name" value="YWTD domain"/>
    <property type="match status" value="1"/>
</dbReference>
<dbReference type="STRING" id="1300348.I602_971"/>
<dbReference type="PATRIC" id="fig|1300348.6.peg.971"/>
<accession>A0A0M9CF67</accession>
<keyword evidence="1" id="KW-0732">Signal</keyword>
<evidence type="ECO:0000259" key="2">
    <source>
        <dbReference type="Pfam" id="PF18962"/>
    </source>
</evidence>
<dbReference type="AlphaFoldDB" id="A0A0M9CF67"/>
<dbReference type="OrthoDB" id="1489153at2"/>
<evidence type="ECO:0000313" key="5">
    <source>
        <dbReference type="Proteomes" id="UP000037716"/>
    </source>
</evidence>
<evidence type="ECO:0000313" key="6">
    <source>
        <dbReference type="Proteomes" id="UP000183071"/>
    </source>
</evidence>
<dbReference type="Pfam" id="PF18962">
    <property type="entry name" value="Por_Secre_tail"/>
    <property type="match status" value="1"/>
</dbReference>
<name>A0A0M9CF67_9FLAO</name>
<dbReference type="Proteomes" id="UP000183071">
    <property type="component" value="Unassembled WGS sequence"/>
</dbReference>
<dbReference type="Proteomes" id="UP000037716">
    <property type="component" value="Unassembled WGS sequence"/>
</dbReference>
<gene>
    <name evidence="3" type="ORF">I602_971</name>
    <name evidence="4" type="ORF">SAMN05444353_0804</name>
</gene>
<protein>
    <submittedName>
        <fullName evidence="3">Hyalin repeat-containing protein</fullName>
    </submittedName>
    <submittedName>
        <fullName evidence="4">Por secretion system C-terminal sorting domain-containing protein</fullName>
    </submittedName>
</protein>
<dbReference type="RefSeq" id="WP_082329762.1">
    <property type="nucleotide sequence ID" value="NZ_FNUE01000001.1"/>
</dbReference>
<keyword evidence="6" id="KW-1185">Reference proteome</keyword>
<evidence type="ECO:0000313" key="4">
    <source>
        <dbReference type="EMBL" id="SEE11982.1"/>
    </source>
</evidence>
<proteinExistence type="predicted"/>
<organism evidence="3 5">
    <name type="scientific">Polaribacter dokdonensis DSW-5</name>
    <dbReference type="NCBI Taxonomy" id="1300348"/>
    <lineage>
        <taxon>Bacteria</taxon>
        <taxon>Pseudomonadati</taxon>
        <taxon>Bacteroidota</taxon>
        <taxon>Flavobacteriia</taxon>
        <taxon>Flavobacteriales</taxon>
        <taxon>Flavobacteriaceae</taxon>
    </lineage>
</organism>
<reference evidence="3 5" key="1">
    <citation type="submission" date="2015-07" db="EMBL/GenBank/DDBJ databases">
        <title>Genome of Polaribacter dokdonenesis DSW-5, isolated from seawater off Dokdo in Korea.</title>
        <authorList>
            <person name="Yoon K."/>
            <person name="Song J.Y."/>
            <person name="Kim J.F."/>
        </authorList>
    </citation>
    <scope>NUCLEOTIDE SEQUENCE [LARGE SCALE GENOMIC DNA]</scope>
    <source>
        <strain evidence="3 5">DSW-5</strain>
    </source>
</reference>
<dbReference type="EMBL" id="FNUE01000001">
    <property type="protein sequence ID" value="SEE11982.1"/>
    <property type="molecule type" value="Genomic_DNA"/>
</dbReference>
<dbReference type="EMBL" id="LGBR01000001">
    <property type="protein sequence ID" value="KOY51411.1"/>
    <property type="molecule type" value="Genomic_DNA"/>
</dbReference>
<evidence type="ECO:0000313" key="3">
    <source>
        <dbReference type="EMBL" id="KOY51411.1"/>
    </source>
</evidence>
<dbReference type="InterPro" id="IPR030916">
    <property type="entry name" value="ELWxxDGT_rpt"/>
</dbReference>
<sequence>MKTNPLLLILALCSYLSYSQTIPVKKIEINYLGGSYPLSFAKTNNAFFFTAEGNGLARQLYTSDGTSEGTKLVKVINETRPENTYINNLIGFENIIYFTANDGINGIELWKSDGTEQGTNMVKAINETHNDDYTTAPKELTIYNNKLYFSANSNAYGWEVWVTDGTEQGTTLLKDINTGSESSSPEGFTVFNNELYFLAGNAEFGKELWKTDGTEQGTVLVKDIKTGSENGASGSLVASGNYLYFTANADDYFNPGSVQGNELWKTDGTEAGTTLVKDIALGPASSMTNLSGLDLNGTLVFTAYTLEAGNEIWKTDGTSTGTVLLKNINNNNLHSISSLNLYIKFNNEIYFLADDNINGIEIWKTDGTTSGTKILKDINTSPDYSSVNVFKFHVDEVNNKLFFYGKNNNQAENKLWVSDGTENGTKNLADLIQPDIYSPTNYFITFKEHSYFSGKNDKNGVELYKSDGTAENTKLLKDIEYSSSSSPAKLINVNGNVFFRGTNEASYGNQLFKSDGTKEGTSLIKKIGSNSNIDDKSEMVVINNKLIFSAHNNSDGFEPWVSDGTESGTFMIKNIRSDGSSLRNSNDIQTFYAANNIAYFFANDGEHGFEPWRSDGTENGTFMLKDIRTYGNGTGHEQIGGSSWPKDFIDFNGTTYFIAFDTNASAVWKTDGTKEGTEKVFEHPNIGRLLKVNQKLIFAGYNNGSLFWESDGTEAGTKNINLLPFVNLVNANTIHLENDLFFVSRLENISNRFGLYKTDGTESGTILLYEGLNHPTLDEVVIKNLVECSGFIYFELEDYYGRGTAELWRTNGTLTEKIDSDTGIYEIIPTCYKNSLIYNTDSPNTLKAITENNNQSIQLNLEITNNADFSEYSFLYNFTSSGDYLFFTGRTDLSGEELFSTKIDMQVLSTETVFTNNQNTKEINIYPNPSSNYINISSQLQINNYALYDINGKLILNKKVNAKLEIKIPTNSIKKGLYILEIQSMNKTIRKKVIINK</sequence>
<comment type="caution">
    <text evidence="3">The sequence shown here is derived from an EMBL/GenBank/DDBJ whole genome shotgun (WGS) entry which is preliminary data.</text>
</comment>
<dbReference type="NCBIfam" id="TIGR04183">
    <property type="entry name" value="Por_Secre_tail"/>
    <property type="match status" value="1"/>
</dbReference>
<feature type="domain" description="Secretion system C-terminal sorting" evidence="2">
    <location>
        <begin position="925"/>
        <end position="995"/>
    </location>
</feature>
<reference evidence="4 6" key="2">
    <citation type="submission" date="2016-10" db="EMBL/GenBank/DDBJ databases">
        <authorList>
            <person name="Varghese N."/>
            <person name="Submissions S."/>
        </authorList>
    </citation>
    <scope>NUCLEOTIDE SEQUENCE [LARGE SCALE GENOMIC DNA]</scope>
    <source>
        <strain evidence="4 6">DSW-5</strain>
    </source>
</reference>
<dbReference type="InterPro" id="IPR015943">
    <property type="entry name" value="WD40/YVTN_repeat-like_dom_sf"/>
</dbReference>
<dbReference type="NCBIfam" id="TIGR04534">
    <property type="entry name" value="ELWxxDGT_rpt"/>
    <property type="match status" value="1"/>
</dbReference>
<evidence type="ECO:0000256" key="1">
    <source>
        <dbReference type="ARBA" id="ARBA00022729"/>
    </source>
</evidence>
<dbReference type="InterPro" id="IPR026444">
    <property type="entry name" value="Secre_tail"/>
</dbReference>